<name>A0A3N1ZTM3_9ACTN</name>
<feature type="coiled-coil region" evidence="1">
    <location>
        <begin position="36"/>
        <end position="70"/>
    </location>
</feature>
<evidence type="ECO:0000256" key="1">
    <source>
        <dbReference type="SAM" id="Coils"/>
    </source>
</evidence>
<evidence type="ECO:0000313" key="2">
    <source>
        <dbReference type="EMBL" id="ROR54204.1"/>
    </source>
</evidence>
<keyword evidence="1" id="KW-0175">Coiled coil</keyword>
<comment type="caution">
    <text evidence="2">The sequence shown here is derived from an EMBL/GenBank/DDBJ whole genome shotgun (WGS) entry which is preliminary data.</text>
</comment>
<proteinExistence type="predicted"/>
<dbReference type="RefSeq" id="WP_123575388.1">
    <property type="nucleotide sequence ID" value="NZ_RKHG01000001.1"/>
</dbReference>
<dbReference type="EMBL" id="RKHG01000001">
    <property type="protein sequence ID" value="ROR54204.1"/>
    <property type="molecule type" value="Genomic_DNA"/>
</dbReference>
<dbReference type="AlphaFoldDB" id="A0A3N1ZTM3"/>
<evidence type="ECO:0000313" key="3">
    <source>
        <dbReference type="Proteomes" id="UP000275749"/>
    </source>
</evidence>
<gene>
    <name evidence="2" type="ORF">EDD41_1397</name>
</gene>
<dbReference type="Proteomes" id="UP000275749">
    <property type="component" value="Unassembled WGS sequence"/>
</dbReference>
<reference evidence="2 3" key="1">
    <citation type="submission" date="2018-11" db="EMBL/GenBank/DDBJ databases">
        <title>Sequencing the genomes of 1000 actinobacteria strains.</title>
        <authorList>
            <person name="Klenk H.-P."/>
        </authorList>
    </citation>
    <scope>NUCLEOTIDE SEQUENCE [LARGE SCALE GENOMIC DNA]</scope>
    <source>
        <strain evidence="2 3">DSM 10546</strain>
    </source>
</reference>
<sequence length="190" mass="20624">MDIDPSLGPLLAQLGTLTATNTSAAVATRIQASKAAGKHEETVNELQDIIEQLIDERSQLQQIATALRDHLVAESIGRGDITYITDKLLPTVEELMGLGGGDEEQSEALAVVKKLVSKEMLTILQLVGFNYKRAIGEPLTRVVENLITSSLPSEDQIKLQSLMVERDVQALKVAQNVKAMGNYQKLTAES</sequence>
<protein>
    <submittedName>
        <fullName evidence="2">Uncharacterized protein</fullName>
    </submittedName>
</protein>
<accession>A0A3N1ZTM3</accession>
<organism evidence="2 3">
    <name type="scientific">Luteococcus japonicus</name>
    <dbReference type="NCBI Taxonomy" id="33984"/>
    <lineage>
        <taxon>Bacteria</taxon>
        <taxon>Bacillati</taxon>
        <taxon>Actinomycetota</taxon>
        <taxon>Actinomycetes</taxon>
        <taxon>Propionibacteriales</taxon>
        <taxon>Propionibacteriaceae</taxon>
        <taxon>Luteococcus</taxon>
    </lineage>
</organism>